<keyword evidence="3" id="KW-1185">Reference proteome</keyword>
<evidence type="ECO:0000256" key="1">
    <source>
        <dbReference type="SAM" id="MobiDB-lite"/>
    </source>
</evidence>
<name>A0A0C3F4A6_PILCF</name>
<reference evidence="3" key="2">
    <citation type="submission" date="2015-01" db="EMBL/GenBank/DDBJ databases">
        <title>Evolutionary Origins and Diversification of the Mycorrhizal Mutualists.</title>
        <authorList>
            <consortium name="DOE Joint Genome Institute"/>
            <consortium name="Mycorrhizal Genomics Consortium"/>
            <person name="Kohler A."/>
            <person name="Kuo A."/>
            <person name="Nagy L.G."/>
            <person name="Floudas D."/>
            <person name="Copeland A."/>
            <person name="Barry K.W."/>
            <person name="Cichocki N."/>
            <person name="Veneault-Fourrey C."/>
            <person name="LaButti K."/>
            <person name="Lindquist E.A."/>
            <person name="Lipzen A."/>
            <person name="Lundell T."/>
            <person name="Morin E."/>
            <person name="Murat C."/>
            <person name="Riley R."/>
            <person name="Ohm R."/>
            <person name="Sun H."/>
            <person name="Tunlid A."/>
            <person name="Henrissat B."/>
            <person name="Grigoriev I.V."/>
            <person name="Hibbett D.S."/>
            <person name="Martin F."/>
        </authorList>
    </citation>
    <scope>NUCLEOTIDE SEQUENCE [LARGE SCALE GENOMIC DNA]</scope>
    <source>
        <strain evidence="3">F 1598</strain>
    </source>
</reference>
<gene>
    <name evidence="2" type="ORF">PILCRDRAFT_10091</name>
</gene>
<evidence type="ECO:0000313" key="2">
    <source>
        <dbReference type="EMBL" id="KIM79575.1"/>
    </source>
</evidence>
<feature type="compositionally biased region" description="Low complexity" evidence="1">
    <location>
        <begin position="49"/>
        <end position="67"/>
    </location>
</feature>
<proteinExistence type="predicted"/>
<protein>
    <submittedName>
        <fullName evidence="2">Uncharacterized protein</fullName>
    </submittedName>
</protein>
<evidence type="ECO:0000313" key="3">
    <source>
        <dbReference type="Proteomes" id="UP000054166"/>
    </source>
</evidence>
<dbReference type="AlphaFoldDB" id="A0A0C3F4A6"/>
<dbReference type="HOGENOM" id="CLU_804386_0_0_1"/>
<accession>A0A0C3F4A6</accession>
<sequence length="345" mass="38393">MPTAIDKHLDTINTAFTSLIPALAEASPNTRKSGETRLRQITARIPNLAAHQAQHAPSASAAPTPTARSTNNRVNSLSPSEKRLILVIKRAQKAISFVAKDPISPGELFTMLSCPFEGTHQDSEDAAFICIFKGYESQSLDEWSPPDALLLPDSADQDSMTSIDDRLINRFQSMLESEANHSGTTFIATLLYQIETIKFAVDWEKQGSGAGGKNWKSKWYTTVFQLTHANAFDNLTPLEKEEKMSDMAPQYAKWFGPCILLDPIWDARLKRSKTFALVLDYLTKHIPPIDEERRDDYDENATCLTPLQEHIEDTIKEIACVLAGDSAGALSEYLDQFFVDHPCSV</sequence>
<reference evidence="2 3" key="1">
    <citation type="submission" date="2014-04" db="EMBL/GenBank/DDBJ databases">
        <authorList>
            <consortium name="DOE Joint Genome Institute"/>
            <person name="Kuo A."/>
            <person name="Tarkka M."/>
            <person name="Buscot F."/>
            <person name="Kohler A."/>
            <person name="Nagy L.G."/>
            <person name="Floudas D."/>
            <person name="Copeland A."/>
            <person name="Barry K.W."/>
            <person name="Cichocki N."/>
            <person name="Veneault-Fourrey C."/>
            <person name="LaButti K."/>
            <person name="Lindquist E.A."/>
            <person name="Lipzen A."/>
            <person name="Lundell T."/>
            <person name="Morin E."/>
            <person name="Murat C."/>
            <person name="Sun H."/>
            <person name="Tunlid A."/>
            <person name="Henrissat B."/>
            <person name="Grigoriev I.V."/>
            <person name="Hibbett D.S."/>
            <person name="Martin F."/>
            <person name="Nordberg H.P."/>
            <person name="Cantor M.N."/>
            <person name="Hua S.X."/>
        </authorList>
    </citation>
    <scope>NUCLEOTIDE SEQUENCE [LARGE SCALE GENOMIC DNA]</scope>
    <source>
        <strain evidence="2 3">F 1598</strain>
    </source>
</reference>
<dbReference type="EMBL" id="KN833008">
    <property type="protein sequence ID" value="KIM79575.1"/>
    <property type="molecule type" value="Genomic_DNA"/>
</dbReference>
<dbReference type="InParanoid" id="A0A0C3F4A6"/>
<dbReference type="Proteomes" id="UP000054166">
    <property type="component" value="Unassembled WGS sequence"/>
</dbReference>
<dbReference type="OrthoDB" id="2803878at2759"/>
<organism evidence="2 3">
    <name type="scientific">Piloderma croceum (strain F 1598)</name>
    <dbReference type="NCBI Taxonomy" id="765440"/>
    <lineage>
        <taxon>Eukaryota</taxon>
        <taxon>Fungi</taxon>
        <taxon>Dikarya</taxon>
        <taxon>Basidiomycota</taxon>
        <taxon>Agaricomycotina</taxon>
        <taxon>Agaricomycetes</taxon>
        <taxon>Agaricomycetidae</taxon>
        <taxon>Atheliales</taxon>
        <taxon>Atheliaceae</taxon>
        <taxon>Piloderma</taxon>
    </lineage>
</organism>
<feature type="region of interest" description="Disordered" evidence="1">
    <location>
        <begin position="49"/>
        <end position="76"/>
    </location>
</feature>